<dbReference type="EMBL" id="CYUD01000014">
    <property type="protein sequence ID" value="CUK14958.1"/>
    <property type="molecule type" value="Genomic_DNA"/>
</dbReference>
<dbReference type="OrthoDB" id="9004810at2"/>
<dbReference type="InterPro" id="IPR027417">
    <property type="entry name" value="P-loop_NTPase"/>
</dbReference>
<dbReference type="RefSeq" id="WP_058283474.1">
    <property type="nucleotide sequence ID" value="NZ_CYUD01000014.1"/>
</dbReference>
<accession>A0A0N7MAR5</accession>
<reference evidence="2" key="1">
    <citation type="submission" date="2015-09" db="EMBL/GenBank/DDBJ databases">
        <authorList>
            <person name="Rodrigo-Torres L."/>
            <person name="Arahal D.R."/>
        </authorList>
    </citation>
    <scope>NUCLEOTIDE SEQUENCE [LARGE SCALE GENOMIC DNA]</scope>
    <source>
        <strain evidence="2">CECT 5091</strain>
    </source>
</reference>
<dbReference type="Proteomes" id="UP000051260">
    <property type="component" value="Unassembled WGS sequence"/>
</dbReference>
<sequence length="201" mass="21697">MTNSIIARRLSGIDADGKLFELPQADLRGRTKPILVLGDAGMGKTTLLEEIGQEAGYKFVHARRLIRSPDPSKLLGDATTFVIDALDELAVQAEGDAVDAVLASLEKAGFPNFILSCRVADWRSATSTQAVADSYGNDPLELFLEPISRDEARTLLSSDIGDSRAENVLTHFEEKGLEGLFGNPQTLKLIRAVAGDGWRAD</sequence>
<dbReference type="AlphaFoldDB" id="A0A0N7MAR5"/>
<dbReference type="SUPFAM" id="SSF52540">
    <property type="entry name" value="P-loop containing nucleoside triphosphate hydrolases"/>
    <property type="match status" value="1"/>
</dbReference>
<evidence type="ECO:0000313" key="1">
    <source>
        <dbReference type="EMBL" id="CUK14958.1"/>
    </source>
</evidence>
<dbReference type="STRING" id="1715692.RUE5091_03819"/>
<evidence type="ECO:0008006" key="3">
    <source>
        <dbReference type="Google" id="ProtNLM"/>
    </source>
</evidence>
<gene>
    <name evidence="1" type="ORF">RUE5091_03819</name>
</gene>
<protein>
    <recommendedName>
        <fullName evidence="3">NTPase (NACHT family)</fullName>
    </recommendedName>
</protein>
<keyword evidence="2" id="KW-1185">Reference proteome</keyword>
<proteinExistence type="predicted"/>
<organism evidence="1 2">
    <name type="scientific">Ruegeria denitrificans</name>
    <dbReference type="NCBI Taxonomy" id="1715692"/>
    <lineage>
        <taxon>Bacteria</taxon>
        <taxon>Pseudomonadati</taxon>
        <taxon>Pseudomonadota</taxon>
        <taxon>Alphaproteobacteria</taxon>
        <taxon>Rhodobacterales</taxon>
        <taxon>Roseobacteraceae</taxon>
        <taxon>Ruegeria</taxon>
    </lineage>
</organism>
<evidence type="ECO:0000313" key="2">
    <source>
        <dbReference type="Proteomes" id="UP000051260"/>
    </source>
</evidence>
<name>A0A0N7MAR5_9RHOB</name>